<keyword evidence="5" id="KW-0472">Membrane</keyword>
<feature type="compositionally biased region" description="Low complexity" evidence="4">
    <location>
        <begin position="173"/>
        <end position="197"/>
    </location>
</feature>
<accession>A0A0J9XGY1</accession>
<keyword evidence="3" id="KW-0808">Transferase</keyword>
<dbReference type="Proteomes" id="UP000242525">
    <property type="component" value="Unassembled WGS sequence"/>
</dbReference>
<protein>
    <submittedName>
        <fullName evidence="6">Similar to Saccharomyces cerevisiae YJL183W MNN11 Subunit of a Golgi mannosyltransferase complex</fullName>
    </submittedName>
</protein>
<reference evidence="6" key="1">
    <citation type="submission" date="2014-03" db="EMBL/GenBank/DDBJ databases">
        <authorList>
            <person name="Casaregola S."/>
        </authorList>
    </citation>
    <scope>NUCLEOTIDE SEQUENCE [LARGE SCALE GENOMIC DNA]</scope>
    <source>
        <strain evidence="6">CLIB 918</strain>
    </source>
</reference>
<gene>
    <name evidence="6" type="ORF">BN980_GECA16s00197g</name>
</gene>
<feature type="region of interest" description="Disordered" evidence="4">
    <location>
        <begin position="478"/>
        <end position="541"/>
    </location>
</feature>
<dbReference type="GO" id="GO:0006487">
    <property type="term" value="P:protein N-linked glycosylation"/>
    <property type="evidence" value="ECO:0007669"/>
    <property type="project" value="TreeGrafter"/>
</dbReference>
<dbReference type="AlphaFoldDB" id="A0A0J9XGY1"/>
<dbReference type="Pfam" id="PF05637">
    <property type="entry name" value="Glyco_transf_34"/>
    <property type="match status" value="1"/>
</dbReference>
<name>A0A0J9XGY1_GEOCN</name>
<evidence type="ECO:0000256" key="1">
    <source>
        <dbReference type="ARBA" id="ARBA00005664"/>
    </source>
</evidence>
<keyword evidence="2 6" id="KW-0328">Glycosyltransferase</keyword>
<keyword evidence="5" id="KW-1133">Transmembrane helix</keyword>
<dbReference type="Gene3D" id="3.90.550.10">
    <property type="entry name" value="Spore Coat Polysaccharide Biosynthesis Protein SpsA, Chain A"/>
    <property type="match status" value="1"/>
</dbReference>
<comment type="caution">
    <text evidence="6">The sequence shown here is derived from an EMBL/GenBank/DDBJ whole genome shotgun (WGS) entry which is preliminary data.</text>
</comment>
<dbReference type="OrthoDB" id="205108at2759"/>
<dbReference type="PANTHER" id="PTHR31306:SF10">
    <property type="entry name" value="ALPHA-1,6-MANNOSYLTRANSFERASE MNN11-RELATED"/>
    <property type="match status" value="1"/>
</dbReference>
<evidence type="ECO:0000256" key="5">
    <source>
        <dbReference type="SAM" id="Phobius"/>
    </source>
</evidence>
<feature type="compositionally biased region" description="Polar residues" evidence="4">
    <location>
        <begin position="489"/>
        <end position="500"/>
    </location>
</feature>
<evidence type="ECO:0000313" key="6">
    <source>
        <dbReference type="EMBL" id="CDO56601.1"/>
    </source>
</evidence>
<dbReference type="STRING" id="1173061.A0A0J9XGY1"/>
<comment type="similarity">
    <text evidence="1">Belongs to the glycosyltransferase 34 family.</text>
</comment>
<dbReference type="InterPro" id="IPR029044">
    <property type="entry name" value="Nucleotide-diphossugar_trans"/>
</dbReference>
<dbReference type="GO" id="GO:0000136">
    <property type="term" value="C:mannan polymerase complex"/>
    <property type="evidence" value="ECO:0007669"/>
    <property type="project" value="TreeGrafter"/>
</dbReference>
<evidence type="ECO:0000256" key="2">
    <source>
        <dbReference type="ARBA" id="ARBA00022676"/>
    </source>
</evidence>
<dbReference type="InterPro" id="IPR008630">
    <property type="entry name" value="Glyco_trans_34"/>
</dbReference>
<sequence length="541" mass="59456">MTTTKRRTTTSDLPEGVDKHNHSIYNSKPSSPVEEASDATSHAPEDHTFVLKHHQDSSDISDTNKPSFLALRHQVYSLVKNTITSLSATVFGLVITALVVLLIVTNSSLFSAARSLERPVPGLTSKFSVVDTPFIVPDLFGKHRKDSASTQENGPKKAPGDFGTNTGDNHRPAAAAGGAAASKTEQSDSTDAATTSLDSDDSKSVVYIDNPDKTPPLIIVTAIDIYKFKPDYVQAIIKNRRAYAERHGFGLYIRYVSDFDEWKSSNNKSPSWAKLAVLRAALHAFPHAKHFWYLDQHGVISNPNINVIEDIVEAEALGKLMLRDEPISKDSPIHTYKNTLAKHAKFIISRNPTTGLDPASFIIANVQLDAGGYAKSLLDFWNDPLIRNYPSFEDGDASALDHIMTWHPVYLSRTALVPMRTISGYRLVMGMRDLSMTPEDREKVLHQPDDLAAFLVSCETGSSTYCMRDVAEVLNHQEPAPGQEPSFATEKTLQKDQQPAQPVAAKKEQQPPQPEAAKKEQQPAAVNKKEPPAEKKAIKAG</sequence>
<dbReference type="GO" id="GO:0000009">
    <property type="term" value="F:alpha-1,6-mannosyltransferase activity"/>
    <property type="evidence" value="ECO:0007669"/>
    <property type="project" value="TreeGrafter"/>
</dbReference>
<feature type="region of interest" description="Disordered" evidence="4">
    <location>
        <begin position="145"/>
        <end position="197"/>
    </location>
</feature>
<dbReference type="EMBL" id="CCBN010000016">
    <property type="protein sequence ID" value="CDO56601.1"/>
    <property type="molecule type" value="Genomic_DNA"/>
</dbReference>
<evidence type="ECO:0000256" key="3">
    <source>
        <dbReference type="ARBA" id="ARBA00022679"/>
    </source>
</evidence>
<feature type="region of interest" description="Disordered" evidence="4">
    <location>
        <begin position="1"/>
        <end position="43"/>
    </location>
</feature>
<dbReference type="PANTHER" id="PTHR31306">
    <property type="entry name" value="ALPHA-1,6-MANNOSYLTRANSFERASE MNN11-RELATED"/>
    <property type="match status" value="1"/>
</dbReference>
<feature type="transmembrane region" description="Helical" evidence="5">
    <location>
        <begin position="82"/>
        <end position="104"/>
    </location>
</feature>
<keyword evidence="5" id="KW-0812">Transmembrane</keyword>
<proteinExistence type="inferred from homology"/>
<evidence type="ECO:0000256" key="4">
    <source>
        <dbReference type="SAM" id="MobiDB-lite"/>
    </source>
</evidence>
<evidence type="ECO:0000313" key="7">
    <source>
        <dbReference type="Proteomes" id="UP000242525"/>
    </source>
</evidence>
<feature type="compositionally biased region" description="Basic and acidic residues" evidence="4">
    <location>
        <begin position="516"/>
        <end position="541"/>
    </location>
</feature>
<organism evidence="6 7">
    <name type="scientific">Geotrichum candidum</name>
    <name type="common">Oospora lactis</name>
    <name type="synonym">Dipodascus geotrichum</name>
    <dbReference type="NCBI Taxonomy" id="1173061"/>
    <lineage>
        <taxon>Eukaryota</taxon>
        <taxon>Fungi</taxon>
        <taxon>Dikarya</taxon>
        <taxon>Ascomycota</taxon>
        <taxon>Saccharomycotina</taxon>
        <taxon>Dipodascomycetes</taxon>
        <taxon>Dipodascales</taxon>
        <taxon>Dipodascaceae</taxon>
        <taxon>Geotrichum</taxon>
    </lineage>
</organism>
<keyword evidence="7" id="KW-1185">Reference proteome</keyword>